<dbReference type="InterPro" id="IPR036390">
    <property type="entry name" value="WH_DNA-bd_sf"/>
</dbReference>
<gene>
    <name evidence="2" type="ORF">SAMN02910350_00904</name>
</gene>
<dbReference type="SUPFAM" id="SSF46785">
    <property type="entry name" value="Winged helix' DNA-binding domain"/>
    <property type="match status" value="1"/>
</dbReference>
<organism evidence="2 3">
    <name type="scientific">Pseudobutyrivibrio xylanivorans</name>
    <dbReference type="NCBI Taxonomy" id="185007"/>
    <lineage>
        <taxon>Bacteria</taxon>
        <taxon>Bacillati</taxon>
        <taxon>Bacillota</taxon>
        <taxon>Clostridia</taxon>
        <taxon>Lachnospirales</taxon>
        <taxon>Lachnospiraceae</taxon>
        <taxon>Pseudobutyrivibrio</taxon>
    </lineage>
</organism>
<dbReference type="PANTHER" id="PTHR33221">
    <property type="entry name" value="WINGED HELIX-TURN-HELIX TRANSCRIPTIONAL REGULATOR, RRF2 FAMILY"/>
    <property type="match status" value="1"/>
</dbReference>
<dbReference type="EMBL" id="FMWK01000004">
    <property type="protein sequence ID" value="SCZ77740.1"/>
    <property type="molecule type" value="Genomic_DNA"/>
</dbReference>
<dbReference type="InterPro" id="IPR036388">
    <property type="entry name" value="WH-like_DNA-bd_sf"/>
</dbReference>
<accession>A0A1G5RVI9</accession>
<dbReference type="InterPro" id="IPR000944">
    <property type="entry name" value="Tscrpt_reg_Rrf2"/>
</dbReference>
<dbReference type="GO" id="GO:0003677">
    <property type="term" value="F:DNA binding"/>
    <property type="evidence" value="ECO:0007669"/>
    <property type="project" value="UniProtKB-KW"/>
</dbReference>
<reference evidence="2 3" key="1">
    <citation type="submission" date="2016-10" db="EMBL/GenBank/DDBJ databases">
        <authorList>
            <person name="de Groot N.N."/>
        </authorList>
    </citation>
    <scope>NUCLEOTIDE SEQUENCE [LARGE SCALE GENOMIC DNA]</scope>
    <source>
        <strain evidence="2 3">DSM 10317</strain>
    </source>
</reference>
<sequence>MFSTKGRYALRVMIDLAQQDQEEYIPLKDIAERQDISKKYLEIIVKELVHGGFVKGVSGKGGGYQLTRSADEYSVGEIIELMEGSLSPVACLSDENYKCPREGICKTLPMWTEFYMLEKDFFYGKKLSDLIIT</sequence>
<evidence type="ECO:0000256" key="1">
    <source>
        <dbReference type="ARBA" id="ARBA00023125"/>
    </source>
</evidence>
<dbReference type="RefSeq" id="WP_090161689.1">
    <property type="nucleotide sequence ID" value="NZ_FMWK01000004.1"/>
</dbReference>
<dbReference type="PROSITE" id="PS51197">
    <property type="entry name" value="HTH_RRF2_2"/>
    <property type="match status" value="1"/>
</dbReference>
<dbReference type="Pfam" id="PF02082">
    <property type="entry name" value="Rrf2"/>
    <property type="match status" value="1"/>
</dbReference>
<dbReference type="NCBIfam" id="TIGR00738">
    <property type="entry name" value="rrf2_super"/>
    <property type="match status" value="1"/>
</dbReference>
<dbReference type="AlphaFoldDB" id="A0A1G5RVI9"/>
<evidence type="ECO:0000313" key="3">
    <source>
        <dbReference type="Proteomes" id="UP000199428"/>
    </source>
</evidence>
<dbReference type="PANTHER" id="PTHR33221:SF5">
    <property type="entry name" value="HTH-TYPE TRANSCRIPTIONAL REGULATOR ISCR"/>
    <property type="match status" value="1"/>
</dbReference>
<dbReference type="Proteomes" id="UP000199428">
    <property type="component" value="Unassembled WGS sequence"/>
</dbReference>
<dbReference type="GO" id="GO:0003700">
    <property type="term" value="F:DNA-binding transcription factor activity"/>
    <property type="evidence" value="ECO:0007669"/>
    <property type="project" value="TreeGrafter"/>
</dbReference>
<protein>
    <submittedName>
        <fullName evidence="2">Transcriptional regulator, BadM/Rrf2 family</fullName>
    </submittedName>
</protein>
<evidence type="ECO:0000313" key="2">
    <source>
        <dbReference type="EMBL" id="SCZ77740.1"/>
    </source>
</evidence>
<keyword evidence="1" id="KW-0238">DNA-binding</keyword>
<proteinExistence type="predicted"/>
<name>A0A1G5RVI9_PSEXY</name>
<dbReference type="Gene3D" id="1.10.10.10">
    <property type="entry name" value="Winged helix-like DNA-binding domain superfamily/Winged helix DNA-binding domain"/>
    <property type="match status" value="1"/>
</dbReference>
<dbReference type="GO" id="GO:0005829">
    <property type="term" value="C:cytosol"/>
    <property type="evidence" value="ECO:0007669"/>
    <property type="project" value="TreeGrafter"/>
</dbReference>